<dbReference type="RefSeq" id="WP_109101000.1">
    <property type="nucleotide sequence ID" value="NZ_QDKQ01000037.1"/>
</dbReference>
<dbReference type="OrthoDB" id="7190364at2"/>
<sequence length="125" mass="13504">MGVFFNRRLLLAGLLLSGCATVPSRPPRLLPGDPELYGELEPLLGARAETDGLVIRLKSQGCLRKEDLRFFVEGRDAIPDVAFARRRLETCKGGGAREAEVKFGWSELGIAGATAVRLLNPLGKG</sequence>
<accession>A0A2T9K2H4</accession>
<organism evidence="1 2">
    <name type="scientific">Caulobacter endophyticus</name>
    <dbReference type="NCBI Taxonomy" id="2172652"/>
    <lineage>
        <taxon>Bacteria</taxon>
        <taxon>Pseudomonadati</taxon>
        <taxon>Pseudomonadota</taxon>
        <taxon>Alphaproteobacteria</taxon>
        <taxon>Caulobacterales</taxon>
        <taxon>Caulobacteraceae</taxon>
        <taxon>Caulobacter</taxon>
    </lineage>
</organism>
<reference evidence="1 2" key="1">
    <citation type="submission" date="2018-04" db="EMBL/GenBank/DDBJ databases">
        <title>The genome sequence of Caulobacter sp. 744.</title>
        <authorList>
            <person name="Gao J."/>
            <person name="Sun J."/>
        </authorList>
    </citation>
    <scope>NUCLEOTIDE SEQUENCE [LARGE SCALE GENOMIC DNA]</scope>
    <source>
        <strain evidence="1 2">774</strain>
    </source>
</reference>
<protein>
    <recommendedName>
        <fullName evidence="3">Lipoprotein</fullName>
    </recommendedName>
</protein>
<name>A0A2T9K2H4_9CAUL</name>
<dbReference type="Proteomes" id="UP000245073">
    <property type="component" value="Unassembled WGS sequence"/>
</dbReference>
<evidence type="ECO:0000313" key="1">
    <source>
        <dbReference type="EMBL" id="PVM90188.1"/>
    </source>
</evidence>
<keyword evidence="2" id="KW-1185">Reference proteome</keyword>
<proteinExistence type="predicted"/>
<dbReference type="EMBL" id="QDKQ01000037">
    <property type="protein sequence ID" value="PVM90188.1"/>
    <property type="molecule type" value="Genomic_DNA"/>
</dbReference>
<dbReference type="PROSITE" id="PS51257">
    <property type="entry name" value="PROKAR_LIPOPROTEIN"/>
    <property type="match status" value="1"/>
</dbReference>
<evidence type="ECO:0008006" key="3">
    <source>
        <dbReference type="Google" id="ProtNLM"/>
    </source>
</evidence>
<evidence type="ECO:0000313" key="2">
    <source>
        <dbReference type="Proteomes" id="UP000245073"/>
    </source>
</evidence>
<comment type="caution">
    <text evidence="1">The sequence shown here is derived from an EMBL/GenBank/DDBJ whole genome shotgun (WGS) entry which is preliminary data.</text>
</comment>
<dbReference type="AlphaFoldDB" id="A0A2T9K2H4"/>
<gene>
    <name evidence="1" type="ORF">DDF67_11340</name>
</gene>